<dbReference type="InterPro" id="IPR052564">
    <property type="entry name" value="N-acetyltrans/Recomb-assoc"/>
</dbReference>
<dbReference type="Proteomes" id="UP000809349">
    <property type="component" value="Unassembled WGS sequence"/>
</dbReference>
<evidence type="ECO:0000313" key="2">
    <source>
        <dbReference type="EMBL" id="MBZ2207474.1"/>
    </source>
</evidence>
<evidence type="ECO:0000313" key="3">
    <source>
        <dbReference type="Proteomes" id="UP000809349"/>
    </source>
</evidence>
<dbReference type="InterPro" id="IPR016181">
    <property type="entry name" value="Acyl_CoA_acyltransferase"/>
</dbReference>
<name>A0ABS7SMS5_9BURK</name>
<reference evidence="2 3" key="1">
    <citation type="submission" date="2021-01" db="EMBL/GenBank/DDBJ databases">
        <authorList>
            <person name="Ruan W."/>
            <person name="Khan S.A."/>
            <person name="Jeon C.O."/>
        </authorList>
    </citation>
    <scope>NUCLEOTIDE SEQUENCE [LARGE SCALE GENOMIC DNA]</scope>
    <source>
        <strain evidence="2 3">R798</strain>
    </source>
</reference>
<reference evidence="2 3" key="2">
    <citation type="submission" date="2021-08" db="EMBL/GenBank/DDBJ databases">
        <title>Massilia sp. R798.</title>
        <authorList>
            <person name="Baek J.H."/>
            <person name="Jung H.S."/>
            <person name="Kim K.R."/>
            <person name="Jeon C.O."/>
        </authorList>
    </citation>
    <scope>NUCLEOTIDE SEQUENCE [LARGE SCALE GENOMIC DNA]</scope>
    <source>
        <strain evidence="2 3">R798</strain>
    </source>
</reference>
<proteinExistence type="predicted"/>
<dbReference type="PANTHER" id="PTHR43451">
    <property type="entry name" value="ACETYLTRANSFERASE (GNAT) FAMILY PROTEIN"/>
    <property type="match status" value="1"/>
</dbReference>
<dbReference type="Gene3D" id="3.40.630.30">
    <property type="match status" value="1"/>
</dbReference>
<accession>A0ABS7SMS5</accession>
<comment type="caution">
    <text evidence="2">The sequence shown here is derived from an EMBL/GenBank/DDBJ whole genome shotgun (WGS) entry which is preliminary data.</text>
</comment>
<dbReference type="CDD" id="cd04301">
    <property type="entry name" value="NAT_SF"/>
    <property type="match status" value="1"/>
</dbReference>
<dbReference type="EMBL" id="JAFBIL020000003">
    <property type="protein sequence ID" value="MBZ2207474.1"/>
    <property type="molecule type" value="Genomic_DNA"/>
</dbReference>
<organism evidence="2 3">
    <name type="scientific">Massilia soli</name>
    <dbReference type="NCBI Taxonomy" id="2792854"/>
    <lineage>
        <taxon>Bacteria</taxon>
        <taxon>Pseudomonadati</taxon>
        <taxon>Pseudomonadota</taxon>
        <taxon>Betaproteobacteria</taxon>
        <taxon>Burkholderiales</taxon>
        <taxon>Oxalobacteraceae</taxon>
        <taxon>Telluria group</taxon>
        <taxon>Massilia</taxon>
    </lineage>
</organism>
<dbReference type="Pfam" id="PF13673">
    <property type="entry name" value="Acetyltransf_10"/>
    <property type="match status" value="1"/>
</dbReference>
<dbReference type="InterPro" id="IPR000182">
    <property type="entry name" value="GNAT_dom"/>
</dbReference>
<keyword evidence="3" id="KW-1185">Reference proteome</keyword>
<feature type="domain" description="N-acetyltransferase" evidence="1">
    <location>
        <begin position="1"/>
        <end position="150"/>
    </location>
</feature>
<sequence length="158" mass="17327">MRDMNDADIGAAARLLEVLGREYFLGTCSPGQADAFVRENDAQALRRLVADGYVYHLAEIDGALAGFIGMRERRHVYHLFVAKECQRRGVGRRLWEHARQVAMQGGADGVFTVNASNYAVPMYESLGFVRAAAMQTKNGLAFNPMIFGQSLGPFVGAP</sequence>
<dbReference type="SUPFAM" id="SSF55729">
    <property type="entry name" value="Acyl-CoA N-acyltransferases (Nat)"/>
    <property type="match status" value="1"/>
</dbReference>
<gene>
    <name evidence="2" type="ORF">I4X03_009405</name>
</gene>
<protein>
    <submittedName>
        <fullName evidence="2">GNAT family N-acetyltransferase</fullName>
    </submittedName>
</protein>
<evidence type="ECO:0000259" key="1">
    <source>
        <dbReference type="PROSITE" id="PS51186"/>
    </source>
</evidence>
<dbReference type="PROSITE" id="PS51186">
    <property type="entry name" value="GNAT"/>
    <property type="match status" value="1"/>
</dbReference>
<dbReference type="PANTHER" id="PTHR43451:SF1">
    <property type="entry name" value="ACETYLTRANSFERASE"/>
    <property type="match status" value="1"/>
</dbReference>